<reference evidence="2" key="1">
    <citation type="submission" date="2018-09" db="EMBL/GenBank/DDBJ databases">
        <title>Complete genome sequence of thermophilic cyanobacteria strain Thermosynechococcus elongatus PKUAC-SCTE542.</title>
        <authorList>
            <person name="Liang Y."/>
            <person name="Tang J."/>
            <person name="Daroch M."/>
        </authorList>
    </citation>
    <scope>NUCLEOTIDE SEQUENCE [LARGE SCALE GENOMIC DNA]</scope>
    <source>
        <strain evidence="2">E542</strain>
    </source>
</reference>
<dbReference type="Proteomes" id="UP000261812">
    <property type="component" value="Chromosome"/>
</dbReference>
<sequence length="277" mass="30897">MYSESEHTPQAIANRSYQVRIGQYLNEGWQIFSTQPAAYIGFLILATIINGVLNNIPGAGPIVSTILAGLFAAGYYFFGFRIARNQRPEFTNFFDAFKNNYFLPIFLTNLIVALITNIFVVSASVLFMIAGLPFFRGLLEQAAVEGAAPDEDIRELLTLLDQLPTLPDALTPILILAGAILLLPGIYFGVAYMFAVPLVVEHRFDVWPALETSRRLVSRDWWSFFFLNVSIIFFNTLGFCLCCLGMLVTIPWSTCVIVAAYRDIIGLMPTTDNTDSF</sequence>
<protein>
    <submittedName>
        <fullName evidence="1">DUF975 family protein</fullName>
    </submittedName>
</protein>
<dbReference type="PANTHER" id="PTHR40076">
    <property type="entry name" value="MEMBRANE PROTEIN-RELATED"/>
    <property type="match status" value="1"/>
</dbReference>
<evidence type="ECO:0000313" key="1">
    <source>
        <dbReference type="EMBL" id="AXY68716.1"/>
    </source>
</evidence>
<dbReference type="KEGG" id="tsq:D3A95_06550"/>
<name>A0A3B7MP07_9CYAN</name>
<dbReference type="PANTHER" id="PTHR40076:SF1">
    <property type="entry name" value="MEMBRANE PROTEIN"/>
    <property type="match status" value="1"/>
</dbReference>
<gene>
    <name evidence="1" type="ORF">D3A95_06550</name>
</gene>
<dbReference type="EMBL" id="CP032152">
    <property type="protein sequence ID" value="AXY68716.1"/>
    <property type="molecule type" value="Genomic_DNA"/>
</dbReference>
<proteinExistence type="predicted"/>
<dbReference type="RefSeq" id="WP_181494272.1">
    <property type="nucleotide sequence ID" value="NZ_CP032152.1"/>
</dbReference>
<organism evidence="1 2">
    <name type="scientific">Thermosynechococcus sichuanensis E542</name>
    <dbReference type="NCBI Taxonomy" id="2016101"/>
    <lineage>
        <taxon>Bacteria</taxon>
        <taxon>Bacillati</taxon>
        <taxon>Cyanobacteriota</taxon>
        <taxon>Cyanophyceae</taxon>
        <taxon>Acaryochloridales</taxon>
        <taxon>Thermosynechococcaceae</taxon>
        <taxon>Thermosynechococcus</taxon>
        <taxon>Thermosynechococcus sichuanensis</taxon>
    </lineage>
</organism>
<accession>A0A3B7MP07</accession>
<dbReference type="InterPro" id="IPR010380">
    <property type="entry name" value="DUF975"/>
</dbReference>
<dbReference type="AlphaFoldDB" id="A0A3B7MP07"/>
<evidence type="ECO:0000313" key="2">
    <source>
        <dbReference type="Proteomes" id="UP000261812"/>
    </source>
</evidence>
<keyword evidence="2" id="KW-1185">Reference proteome</keyword>